<accession>A0ABQ7J4B0</accession>
<feature type="compositionally biased region" description="Low complexity" evidence="1">
    <location>
        <begin position="591"/>
        <end position="602"/>
    </location>
</feature>
<evidence type="ECO:0000256" key="1">
    <source>
        <dbReference type="SAM" id="MobiDB-lite"/>
    </source>
</evidence>
<feature type="non-terminal residue" evidence="2">
    <location>
        <position position="734"/>
    </location>
</feature>
<organism evidence="2 3">
    <name type="scientific">Cardiosporidium cionae</name>
    <dbReference type="NCBI Taxonomy" id="476202"/>
    <lineage>
        <taxon>Eukaryota</taxon>
        <taxon>Sar</taxon>
        <taxon>Alveolata</taxon>
        <taxon>Apicomplexa</taxon>
        <taxon>Aconoidasida</taxon>
        <taxon>Nephromycida</taxon>
        <taxon>Cardiosporidium</taxon>
    </lineage>
</organism>
<protein>
    <submittedName>
        <fullName evidence="2">Surface antigen repeat-containing protein</fullName>
    </submittedName>
</protein>
<feature type="region of interest" description="Disordered" evidence="1">
    <location>
        <begin position="310"/>
        <end position="462"/>
    </location>
</feature>
<reference evidence="2 3" key="1">
    <citation type="journal article" date="2020" name="bioRxiv">
        <title>Metabolic contributions of an alphaproteobacterial endosymbiont in the apicomplexan Cardiosporidium cionae.</title>
        <authorList>
            <person name="Hunter E.S."/>
            <person name="Paight C.J."/>
            <person name="Lane C.E."/>
        </authorList>
    </citation>
    <scope>NUCLEOTIDE SEQUENCE [LARGE SCALE GENOMIC DNA]</scope>
    <source>
        <strain evidence="2">ESH_2018</strain>
    </source>
</reference>
<feature type="region of interest" description="Disordered" evidence="1">
    <location>
        <begin position="507"/>
        <end position="543"/>
    </location>
</feature>
<proteinExistence type="predicted"/>
<keyword evidence="3" id="KW-1185">Reference proteome</keyword>
<dbReference type="EMBL" id="JADAQX010001183">
    <property type="protein sequence ID" value="KAF8817948.1"/>
    <property type="molecule type" value="Genomic_DNA"/>
</dbReference>
<feature type="region of interest" description="Disordered" evidence="1">
    <location>
        <begin position="1"/>
        <end position="25"/>
    </location>
</feature>
<gene>
    <name evidence="2" type="ORF">IE077_002601</name>
</gene>
<feature type="region of interest" description="Disordered" evidence="1">
    <location>
        <begin position="573"/>
        <end position="734"/>
    </location>
</feature>
<sequence>MSDSALWRWLGSKKGPSVGETSTATRAHMGNENKYYYNATLKRWTIRGEEDSIEEEESILPPPKVDVSQIKMAEKLPSSADGGNKGMQSSTTAFGRFHSTPGIGGRLSQNPRIPTSGFVRPKPLKVEDLSELPLPIVEENASPSSPPQEEMNSSREGDISSLNVKASSFFDEAPPFSYPPPPPLLNESHFDIEGDAPPSLSPEGGEKWPTSSPSSPSTPPYIGTRVRHRVDKISSFEKQKQMPIDVERVPRLDPFSPVDFQREWTLRPPFPPVEASLPSEGYGDGHTPHMEEPVEEENFLSKESYLRDIHGSHDSNLYPPMPPREESTPPTEGTFPPPLWSEAVDLHGYSSPEIFNLNPASEYPRSSIPPAIPPPSNASFVTYPPPSSFSPPPSSFLPPPSSFPSPASSSPPPASSSPPPASSSPPPASSSPPPPSSFPSSSPPPPSSFPSSSPPPASSFPSRSIVSLFSPPTVPRISPPSPIVTSAFISSCSPFMEKSTFQPLSSLEVLPPLPSSALGHPPSYDASSMMIGEELPPSTPIPPLSLLSPSSPFVEPESLDSTSFVSPIFHTTSLSNPPPPAISHYPKSGISSPPALSPLPSLVKMKDITSILPPSSPSPLPLSISPPPPVSLTFPPSSPSPPPVSLTFPPSTVSPPPPLSTVSPPPPLSTVSPPPPLSTVSPPPPLSTVSPPPPPSTVSPPPPLSTVSPPPPLSTVSPPPPPLSTVSPPPPLST</sequence>
<feature type="compositionally biased region" description="Pro residues" evidence="1">
    <location>
        <begin position="652"/>
        <end position="734"/>
    </location>
</feature>
<dbReference type="Proteomes" id="UP000823046">
    <property type="component" value="Unassembled WGS sequence"/>
</dbReference>
<feature type="compositionally biased region" description="Pro residues" evidence="1">
    <location>
        <begin position="614"/>
        <end position="644"/>
    </location>
</feature>
<feature type="region of interest" description="Disordered" evidence="1">
    <location>
        <begin position="75"/>
        <end position="225"/>
    </location>
</feature>
<comment type="caution">
    <text evidence="2">The sequence shown here is derived from an EMBL/GenBank/DDBJ whole genome shotgun (WGS) entry which is preliminary data.</text>
</comment>
<feature type="region of interest" description="Disordered" evidence="1">
    <location>
        <begin position="267"/>
        <end position="298"/>
    </location>
</feature>
<evidence type="ECO:0000313" key="2">
    <source>
        <dbReference type="EMBL" id="KAF8817948.1"/>
    </source>
</evidence>
<name>A0ABQ7J4B0_9APIC</name>
<evidence type="ECO:0000313" key="3">
    <source>
        <dbReference type="Proteomes" id="UP000823046"/>
    </source>
</evidence>
<feature type="compositionally biased region" description="Pro residues" evidence="1">
    <location>
        <begin position="383"/>
        <end position="458"/>
    </location>
</feature>